<dbReference type="InterPro" id="IPR018647">
    <property type="entry name" value="SLFN_3-like_DNA/RNA_helicase"/>
</dbReference>
<protein>
    <submittedName>
        <fullName evidence="2">DNA/RNA helicase domain-containing protein</fullName>
    </submittedName>
</protein>
<dbReference type="PROSITE" id="PS50164">
    <property type="entry name" value="GIY_YIG"/>
    <property type="match status" value="1"/>
</dbReference>
<keyword evidence="2" id="KW-0378">Hydrolase</keyword>
<gene>
    <name evidence="2" type="ORF">WMQ36_07345</name>
</gene>
<keyword evidence="2" id="KW-0547">Nucleotide-binding</keyword>
<evidence type="ECO:0000313" key="2">
    <source>
        <dbReference type="EMBL" id="MEQ2424784.1"/>
    </source>
</evidence>
<dbReference type="InterPro" id="IPR000305">
    <property type="entry name" value="GIY-YIG_endonuc"/>
</dbReference>
<dbReference type="RefSeq" id="WP_008717379.1">
    <property type="nucleotide sequence ID" value="NZ_JBBMFM010000018.1"/>
</dbReference>
<evidence type="ECO:0000313" key="3">
    <source>
        <dbReference type="Proteomes" id="UP001454086"/>
    </source>
</evidence>
<dbReference type="Gene3D" id="3.40.50.300">
    <property type="entry name" value="P-loop containing nucleotide triphosphate hydrolases"/>
    <property type="match status" value="1"/>
</dbReference>
<proteinExistence type="predicted"/>
<dbReference type="CDD" id="cd10439">
    <property type="entry name" value="GIY-YIG_COG3410"/>
    <property type="match status" value="1"/>
</dbReference>
<keyword evidence="3" id="KW-1185">Reference proteome</keyword>
<name>A0ABV1D6S1_9FIRM</name>
<keyword evidence="2" id="KW-0067">ATP-binding</keyword>
<dbReference type="InterPro" id="IPR027417">
    <property type="entry name" value="P-loop_NTPase"/>
</dbReference>
<comment type="caution">
    <text evidence="2">The sequence shown here is derived from an EMBL/GenBank/DDBJ whole genome shotgun (WGS) entry which is preliminary data.</text>
</comment>
<sequence>MAKYNVINLKIKNGELIDLAEKSDAEQKALRLQNAIYIYHGTKPQKVYIGQTIHFLDRHKQHYCGNEEKFNNADFNQVIVIFSQYFNRSALDDVESQLITYFTADYAKISKNTVEFDQDEVINRTGGNSVNEYYGRENVASQVVLPLWETTLFPKGWVTTPTLDELRTRELVKYSPIKILTDEQGALISEILHDHDKNYVINGDAGTGKTVLLTHLVASALNNRPDARIGVVVQPNWEKTGSAIFKVYGMNSSRLSVLTSTKLITSQERYDIIIVDESHKMSRKYGKQHPSFNAVYNIPEFSDCSSHLEILQRLGKQVILMYDVLQVIRPANVTREMFQSLTANYERKFLTTQFRINAPKGKAYTSDDYINGIKYLLYKDTGLLDSTLTNFNPDFNRELFRDSSPDAYFAYFTEQPLHHLINWLDEDMNFNPEHINRILAGLAEDWRQSDGKDPSIKHWYEGDIARRWNSTQENWINSKDADAQDQIGSVFAVQGIDLNKVGVLIGNDLQVDTYGRLVGNPDNFYNTNGTFTAEEMDIKENRFEFTLFVLNIYYVLLTRGIDGIRLGFWHNDAFQDYMEKALEIK</sequence>
<keyword evidence="2" id="KW-0347">Helicase</keyword>
<reference evidence="2 3" key="1">
    <citation type="submission" date="2024-03" db="EMBL/GenBank/DDBJ databases">
        <title>Human intestinal bacterial collection.</title>
        <authorList>
            <person name="Pauvert C."/>
            <person name="Hitch T.C.A."/>
            <person name="Clavel T."/>
        </authorList>
    </citation>
    <scope>NUCLEOTIDE SEQUENCE [LARGE SCALE GENOMIC DNA]</scope>
    <source>
        <strain evidence="2 3">CLA-SR-H021</strain>
    </source>
</reference>
<feature type="domain" description="GIY-YIG" evidence="1">
    <location>
        <begin position="32"/>
        <end position="108"/>
    </location>
</feature>
<organism evidence="2 3">
    <name type="scientific">Enterocloster hominis</name>
    <name type="common">ex Hitch et al. 2024</name>
    <dbReference type="NCBI Taxonomy" id="1917870"/>
    <lineage>
        <taxon>Bacteria</taxon>
        <taxon>Bacillati</taxon>
        <taxon>Bacillota</taxon>
        <taxon>Clostridia</taxon>
        <taxon>Lachnospirales</taxon>
        <taxon>Lachnospiraceae</taxon>
        <taxon>Enterocloster</taxon>
    </lineage>
</organism>
<dbReference type="Pfam" id="PF01541">
    <property type="entry name" value="GIY-YIG"/>
    <property type="match status" value="1"/>
</dbReference>
<evidence type="ECO:0000259" key="1">
    <source>
        <dbReference type="PROSITE" id="PS50164"/>
    </source>
</evidence>
<dbReference type="InterPro" id="IPR035901">
    <property type="entry name" value="GIY-YIG_endonuc_sf"/>
</dbReference>
<dbReference type="EMBL" id="JBBMFM010000018">
    <property type="protein sequence ID" value="MEQ2424784.1"/>
    <property type="molecule type" value="Genomic_DNA"/>
</dbReference>
<accession>A0ABV1D6S1</accession>
<dbReference type="Pfam" id="PF09848">
    <property type="entry name" value="SLFN-g3_helicase"/>
    <property type="match status" value="1"/>
</dbReference>
<dbReference type="SUPFAM" id="SSF52540">
    <property type="entry name" value="P-loop containing nucleoside triphosphate hydrolases"/>
    <property type="match status" value="1"/>
</dbReference>
<dbReference type="Proteomes" id="UP001454086">
    <property type="component" value="Unassembled WGS sequence"/>
</dbReference>
<dbReference type="GO" id="GO:0004386">
    <property type="term" value="F:helicase activity"/>
    <property type="evidence" value="ECO:0007669"/>
    <property type="project" value="UniProtKB-KW"/>
</dbReference>
<dbReference type="SUPFAM" id="SSF82771">
    <property type="entry name" value="GIY-YIG endonuclease"/>
    <property type="match status" value="1"/>
</dbReference>